<dbReference type="SUPFAM" id="SSF52172">
    <property type="entry name" value="CheY-like"/>
    <property type="match status" value="1"/>
</dbReference>
<dbReference type="InterPro" id="IPR027417">
    <property type="entry name" value="P-loop_NTPase"/>
</dbReference>
<proteinExistence type="predicted"/>
<evidence type="ECO:0000259" key="1">
    <source>
        <dbReference type="Pfam" id="PF13614"/>
    </source>
</evidence>
<dbReference type="SUPFAM" id="SSF52540">
    <property type="entry name" value="P-loop containing nucleoside triphosphate hydrolases"/>
    <property type="match status" value="1"/>
</dbReference>
<reference evidence="2 3" key="1">
    <citation type="submission" date="2017-02" db="EMBL/GenBank/DDBJ databases">
        <title>Draft genome of Acidibacillus ferrooxidans Huett2.</title>
        <authorList>
            <person name="Schopf S."/>
        </authorList>
    </citation>
    <scope>NUCLEOTIDE SEQUENCE [LARGE SCALE GENOMIC DNA]</scope>
    <source>
        <strain evidence="2 3">Huett2</strain>
    </source>
</reference>
<dbReference type="Proteomes" id="UP000190229">
    <property type="component" value="Unassembled WGS sequence"/>
</dbReference>
<evidence type="ECO:0000313" key="2">
    <source>
        <dbReference type="EMBL" id="OPG17122.1"/>
    </source>
</evidence>
<protein>
    <recommendedName>
        <fullName evidence="1">AAA domain-containing protein</fullName>
    </recommendedName>
</protein>
<dbReference type="OrthoDB" id="9809679at2"/>
<dbReference type="PANTHER" id="PTHR13696">
    <property type="entry name" value="P-LOOP CONTAINING NUCLEOSIDE TRIPHOSPHATE HYDROLASE"/>
    <property type="match status" value="1"/>
</dbReference>
<feature type="domain" description="AAA" evidence="1">
    <location>
        <begin position="162"/>
        <end position="305"/>
    </location>
</feature>
<dbReference type="InterPro" id="IPR050678">
    <property type="entry name" value="DNA_Partitioning_ATPase"/>
</dbReference>
<dbReference type="CDD" id="cd02042">
    <property type="entry name" value="ParAB_family"/>
    <property type="match status" value="1"/>
</dbReference>
<dbReference type="AlphaFoldDB" id="A0A1V4EW82"/>
<dbReference type="InterPro" id="IPR025669">
    <property type="entry name" value="AAA_dom"/>
</dbReference>
<accession>A0A1V4EW82</accession>
<organism evidence="2 3">
    <name type="scientific">Ferroacidibacillus organovorans</name>
    <dbReference type="NCBI Taxonomy" id="1765683"/>
    <lineage>
        <taxon>Bacteria</taxon>
        <taxon>Bacillati</taxon>
        <taxon>Bacillota</taxon>
        <taxon>Bacilli</taxon>
        <taxon>Bacillales</taxon>
        <taxon>Alicyclobacillaceae</taxon>
        <taxon>Ferroacidibacillus</taxon>
    </lineage>
</organism>
<dbReference type="InterPro" id="IPR011006">
    <property type="entry name" value="CheY-like_superfamily"/>
</dbReference>
<keyword evidence="3" id="KW-1185">Reference proteome</keyword>
<dbReference type="Gene3D" id="3.40.50.300">
    <property type="entry name" value="P-loop containing nucleotide triphosphate hydrolases"/>
    <property type="match status" value="1"/>
</dbReference>
<evidence type="ECO:0000313" key="3">
    <source>
        <dbReference type="Proteomes" id="UP000190229"/>
    </source>
</evidence>
<comment type="caution">
    <text evidence="2">The sequence shown here is derived from an EMBL/GenBank/DDBJ whole genome shotgun (WGS) entry which is preliminary data.</text>
</comment>
<dbReference type="Pfam" id="PF13614">
    <property type="entry name" value="AAA_31"/>
    <property type="match status" value="1"/>
</dbReference>
<gene>
    <name evidence="2" type="ORF">B2M26_03170</name>
</gene>
<name>A0A1V4EW82_9BACL</name>
<dbReference type="PANTHER" id="PTHR13696:SF52">
    <property type="entry name" value="PARA FAMILY PROTEIN CT_582"/>
    <property type="match status" value="1"/>
</dbReference>
<sequence>MSMLLLLEHDRVKQKAAMAAAKRAGLSLTAIDEEDALRPVDMPSVKLLLLGRDWPGDLLTKLREQGLHAPTIYVSTSLADEAVDIAKTLGCVDVVAYPLEMEYLRRWIPPATKGEPNTSLPESHSPLEAILARRRAPDGRPRDLDPLHDTAQDDPDAPLRGRVIVVHSARGGVGKSTVTALMARILAKQGVSVGVIDLDPKGNLQAIHHRQAALTTDDFTRLPAQMDDATLRESLVSIDSWHLLPSGRMRDGLDPGTLRRLVQPFARAFDVVLIDTSPSSAITYAALDLADRVVFVMTPEWMAFKRFVEEYELVRHLKSPERVVVTVNRIRKHVTEHHRALRLLDEAGVRSVVVHMPEDRRLYRALMSAGPLAGSRPVQDATLHVIEALRLVPERLPVRRSRRWRKVVANR</sequence>
<dbReference type="EMBL" id="MWPS01000006">
    <property type="protein sequence ID" value="OPG17122.1"/>
    <property type="molecule type" value="Genomic_DNA"/>
</dbReference>